<feature type="compositionally biased region" description="Basic and acidic residues" evidence="21">
    <location>
        <begin position="1"/>
        <end position="23"/>
    </location>
</feature>
<dbReference type="SUPFAM" id="SSF50249">
    <property type="entry name" value="Nucleic acid-binding proteins"/>
    <property type="match status" value="1"/>
</dbReference>
<evidence type="ECO:0000256" key="11">
    <source>
        <dbReference type="ARBA" id="ARBA00022839"/>
    </source>
</evidence>
<feature type="compositionally biased region" description="Polar residues" evidence="21">
    <location>
        <begin position="25"/>
        <end position="34"/>
    </location>
</feature>
<evidence type="ECO:0000256" key="12">
    <source>
        <dbReference type="ARBA" id="ARBA00022840"/>
    </source>
</evidence>
<dbReference type="GO" id="GO:0003677">
    <property type="term" value="F:DNA binding"/>
    <property type="evidence" value="ECO:0007669"/>
    <property type="project" value="UniProtKB-KW"/>
</dbReference>
<evidence type="ECO:0000256" key="21">
    <source>
        <dbReference type="SAM" id="MobiDB-lite"/>
    </source>
</evidence>
<accession>A0A3L7JDM7</accession>
<keyword evidence="15" id="KW-0233">DNA recombination</keyword>
<evidence type="ECO:0000256" key="2">
    <source>
        <dbReference type="ARBA" id="ARBA00012727"/>
    </source>
</evidence>
<dbReference type="PROSITE" id="PS50160">
    <property type="entry name" value="DNA_LIGASE_A3"/>
    <property type="match status" value="1"/>
</dbReference>
<dbReference type="GO" id="GO:0003910">
    <property type="term" value="F:DNA ligase (ATP) activity"/>
    <property type="evidence" value="ECO:0007669"/>
    <property type="project" value="UniProtKB-EC"/>
</dbReference>
<keyword evidence="4" id="KW-0808">Transferase</keyword>
<organism evidence="23 24">
    <name type="scientific">Notoacmeibacter ruber</name>
    <dbReference type="NCBI Taxonomy" id="2670375"/>
    <lineage>
        <taxon>Bacteria</taxon>
        <taxon>Pseudomonadati</taxon>
        <taxon>Pseudomonadota</taxon>
        <taxon>Alphaproteobacteria</taxon>
        <taxon>Hyphomicrobiales</taxon>
        <taxon>Notoacmeibacteraceae</taxon>
        <taxon>Notoacmeibacter</taxon>
    </lineage>
</organism>
<evidence type="ECO:0000256" key="7">
    <source>
        <dbReference type="ARBA" id="ARBA00022723"/>
    </source>
</evidence>
<proteinExistence type="predicted"/>
<evidence type="ECO:0000256" key="3">
    <source>
        <dbReference type="ARBA" id="ARBA00022598"/>
    </source>
</evidence>
<dbReference type="Proteomes" id="UP000281094">
    <property type="component" value="Unassembled WGS sequence"/>
</dbReference>
<keyword evidence="11" id="KW-0269">Exonuclease</keyword>
<dbReference type="InterPro" id="IPR052171">
    <property type="entry name" value="NHEJ_LigD"/>
</dbReference>
<evidence type="ECO:0000256" key="9">
    <source>
        <dbReference type="ARBA" id="ARBA00022763"/>
    </source>
</evidence>
<dbReference type="InterPro" id="IPR014144">
    <property type="entry name" value="LigD_PE_domain"/>
</dbReference>
<evidence type="ECO:0000313" key="23">
    <source>
        <dbReference type="EMBL" id="RLQ88783.1"/>
    </source>
</evidence>
<keyword evidence="6" id="KW-0540">Nuclease</keyword>
<evidence type="ECO:0000256" key="10">
    <source>
        <dbReference type="ARBA" id="ARBA00022801"/>
    </source>
</evidence>
<dbReference type="GO" id="GO:0003887">
    <property type="term" value="F:DNA-directed DNA polymerase activity"/>
    <property type="evidence" value="ECO:0007669"/>
    <property type="project" value="UniProtKB-KW"/>
</dbReference>
<dbReference type="Gene3D" id="3.30.1490.70">
    <property type="match status" value="1"/>
</dbReference>
<feature type="region of interest" description="Disordered" evidence="21">
    <location>
        <begin position="204"/>
        <end position="233"/>
    </location>
</feature>
<keyword evidence="16" id="KW-0234">DNA repair</keyword>
<comment type="caution">
    <text evidence="23">The sequence shown here is derived from an EMBL/GenBank/DDBJ whole genome shotgun (WGS) entry which is preliminary data.</text>
</comment>
<dbReference type="AlphaFoldDB" id="A0A3L7JDM7"/>
<keyword evidence="13" id="KW-0239">DNA-directed DNA polymerase</keyword>
<dbReference type="CDD" id="cd07971">
    <property type="entry name" value="OBF_DNA_ligase_LigD"/>
    <property type="match status" value="1"/>
</dbReference>
<dbReference type="InterPro" id="IPR012310">
    <property type="entry name" value="DNA_ligase_ATP-dep_cent"/>
</dbReference>
<comment type="catalytic activity">
    <reaction evidence="20">
        <text>ATP + (deoxyribonucleotide)n-3'-hydroxyl + 5'-phospho-(deoxyribonucleotide)m = (deoxyribonucleotide)n+m + AMP + diphosphate.</text>
        <dbReference type="EC" id="6.5.1.1"/>
    </reaction>
</comment>
<keyword evidence="12" id="KW-0067">ATP-binding</keyword>
<dbReference type="GO" id="GO:0005524">
    <property type="term" value="F:ATP binding"/>
    <property type="evidence" value="ECO:0007669"/>
    <property type="project" value="UniProtKB-KW"/>
</dbReference>
<evidence type="ECO:0000256" key="16">
    <source>
        <dbReference type="ARBA" id="ARBA00023204"/>
    </source>
</evidence>
<keyword evidence="18" id="KW-0511">Multifunctional enzyme</keyword>
<dbReference type="Gene3D" id="2.40.50.140">
    <property type="entry name" value="Nucleic acid-binding proteins"/>
    <property type="match status" value="1"/>
</dbReference>
<dbReference type="PANTHER" id="PTHR42705:SF2">
    <property type="entry name" value="BIFUNCTIONAL NON-HOMOLOGOUS END JOINING PROTEIN LIGD"/>
    <property type="match status" value="1"/>
</dbReference>
<dbReference type="NCBIfam" id="TIGR02779">
    <property type="entry name" value="NHEJ_ligase_lig"/>
    <property type="match status" value="1"/>
</dbReference>
<evidence type="ECO:0000256" key="5">
    <source>
        <dbReference type="ARBA" id="ARBA00022695"/>
    </source>
</evidence>
<feature type="region of interest" description="Disordered" evidence="21">
    <location>
        <begin position="1"/>
        <end position="35"/>
    </location>
</feature>
<keyword evidence="24" id="KW-1185">Reference proteome</keyword>
<dbReference type="GO" id="GO:0004527">
    <property type="term" value="F:exonuclease activity"/>
    <property type="evidence" value="ECO:0007669"/>
    <property type="project" value="UniProtKB-KW"/>
</dbReference>
<comment type="cofactor">
    <cofactor evidence="1">
        <name>Mn(2+)</name>
        <dbReference type="ChEBI" id="CHEBI:29035"/>
    </cofactor>
</comment>
<dbReference type="InterPro" id="IPR014146">
    <property type="entry name" value="LigD_ligase_dom"/>
</dbReference>
<evidence type="ECO:0000256" key="17">
    <source>
        <dbReference type="ARBA" id="ARBA00023211"/>
    </source>
</evidence>
<reference evidence="23 24" key="1">
    <citation type="submission" date="2018-10" db="EMBL/GenBank/DDBJ databases">
        <title>Notoacmeibacter sp. M2BS9Y-3-1, whole genome shotgun sequence.</title>
        <authorList>
            <person name="Tuo L."/>
        </authorList>
    </citation>
    <scope>NUCLEOTIDE SEQUENCE [LARGE SCALE GENOMIC DNA]</scope>
    <source>
        <strain evidence="23 24">M2BS9Y-3-1</strain>
    </source>
</reference>
<evidence type="ECO:0000259" key="22">
    <source>
        <dbReference type="PROSITE" id="PS50160"/>
    </source>
</evidence>
<keyword evidence="10" id="KW-0378">Hydrolase</keyword>
<dbReference type="CDD" id="cd07906">
    <property type="entry name" value="Adenylation_DNA_ligase_LigD_LigC"/>
    <property type="match status" value="1"/>
</dbReference>
<evidence type="ECO:0000256" key="1">
    <source>
        <dbReference type="ARBA" id="ARBA00001936"/>
    </source>
</evidence>
<evidence type="ECO:0000256" key="13">
    <source>
        <dbReference type="ARBA" id="ARBA00022932"/>
    </source>
</evidence>
<dbReference type="EMBL" id="RCWN01000001">
    <property type="protein sequence ID" value="RLQ88783.1"/>
    <property type="molecule type" value="Genomic_DNA"/>
</dbReference>
<dbReference type="Pfam" id="PF01068">
    <property type="entry name" value="DNA_ligase_A_M"/>
    <property type="match status" value="1"/>
</dbReference>
<keyword evidence="8" id="KW-0547">Nucleotide-binding</keyword>
<dbReference type="GO" id="GO:0006281">
    <property type="term" value="P:DNA repair"/>
    <property type="evidence" value="ECO:0007669"/>
    <property type="project" value="UniProtKB-KW"/>
</dbReference>
<dbReference type="SUPFAM" id="SSF56091">
    <property type="entry name" value="DNA ligase/mRNA capping enzyme, catalytic domain"/>
    <property type="match status" value="1"/>
</dbReference>
<protein>
    <recommendedName>
        <fullName evidence="2">DNA ligase (ATP)</fullName>
        <ecNumber evidence="2">6.5.1.1</ecNumber>
    </recommendedName>
    <alternativeName>
        <fullName evidence="19">NHEJ DNA polymerase</fullName>
    </alternativeName>
</protein>
<evidence type="ECO:0000256" key="8">
    <source>
        <dbReference type="ARBA" id="ARBA00022741"/>
    </source>
</evidence>
<dbReference type="NCBIfam" id="TIGR02776">
    <property type="entry name" value="NHEJ_ligase_prk"/>
    <property type="match status" value="1"/>
</dbReference>
<dbReference type="Gene3D" id="3.30.470.30">
    <property type="entry name" value="DNA ligase/mRNA capping enzyme"/>
    <property type="match status" value="1"/>
</dbReference>
<keyword evidence="5" id="KW-0548">Nucleotidyltransferase</keyword>
<keyword evidence="3 23" id="KW-0436">Ligase</keyword>
<sequence>MASRREQAAEALKAYDEKRDFSKTAEPSSSSKTNVPPALHFLVQKHDATRLHYDFRLAWNGVLLSWAVTRGPSLDPSEKRLAVRTEDHPLSYGTFEGTIPKGEYGGGTVMLWDRGAFAPLADFDEGLAEGKLKFELFGDRMAGGWTLVKMKGKPSEKRENWLLIKERDGHAVDDDGEGIIKRNTLSVKTGRTIAQIAKGEEAQELPEKGKAARRVLPAQKTGRSRRADGKLPPYREPQLATLVDDAPEGEDWLHETKYDGYRCIAAIGGGAVKLWTRNGKDWTERYKAVPDALAALPCKSALIDGEIVSLHAGAGSAFSALQSDLEAGAPVRLQAFDLLELDGDDLTGLPLIERKEKLEALIGAAPESVALGYSQHIAGNGPAVFKAIAEAGGEGIISKKADAKYRSGRNRNFLKVKAEKRQEFVIGGWSESDKKGRAFSSLLLGVFDGDDLVYRGRVGSGFDEETMAQLESAMKPLARKTMAFEAVPRAMKRGAHWVTPKLVAEVKFAELTDDGHIRHGVFLGLRKDKPADAVVDEKSASAGEASIDEVAKMETPTSSKAKPTKSTGGKVAGIAITSSKRVIFDDAKWTKRDVAEWAEAAGERLFELAGRRPLSLVRCPGGVRGGKACFFQKHYEGSFPPGIGAVKVEESDGDSADYLMVEAQQGFVAAAQMGTIEFHPWIAAADKLDKPDRIIFDLDPDEGLGWGDVKSAACDLRDLLADLGIETVPVVTGGKGIHVTARLRRIADYDTVTLFAQTLAAYLGDSQPKRFTANMRKAKRGGRIFVDWLRNQRGATAASPYSLRARKGGPLAMPATWDELDTLKAANTFDLSNGYERLDAPCPLIDGTDLQSIGKPQVEGLEKLMSG</sequence>
<dbReference type="RefSeq" id="WP_121645750.1">
    <property type="nucleotide sequence ID" value="NZ_RCWN01000001.1"/>
</dbReference>
<dbReference type="NCBIfam" id="NF004628">
    <property type="entry name" value="PRK05972.1"/>
    <property type="match status" value="1"/>
</dbReference>
<dbReference type="InterPro" id="IPR014145">
    <property type="entry name" value="LigD_pol_dom"/>
</dbReference>
<dbReference type="NCBIfam" id="TIGR02778">
    <property type="entry name" value="ligD_pol"/>
    <property type="match status" value="1"/>
</dbReference>
<evidence type="ECO:0000256" key="15">
    <source>
        <dbReference type="ARBA" id="ARBA00023172"/>
    </source>
</evidence>
<dbReference type="InterPro" id="IPR014143">
    <property type="entry name" value="NHEJ_ligase_prk"/>
</dbReference>
<dbReference type="GO" id="GO:0046872">
    <property type="term" value="F:metal ion binding"/>
    <property type="evidence" value="ECO:0007669"/>
    <property type="project" value="UniProtKB-KW"/>
</dbReference>
<keyword evidence="17" id="KW-0464">Manganese</keyword>
<dbReference type="NCBIfam" id="TIGR02777">
    <property type="entry name" value="LigD_PE_dom"/>
    <property type="match status" value="1"/>
</dbReference>
<evidence type="ECO:0000256" key="19">
    <source>
        <dbReference type="ARBA" id="ARBA00029943"/>
    </source>
</evidence>
<keyword evidence="7" id="KW-0479">Metal-binding</keyword>
<dbReference type="Pfam" id="PF13298">
    <property type="entry name" value="LigD_N"/>
    <property type="match status" value="1"/>
</dbReference>
<dbReference type="InterPro" id="IPR012309">
    <property type="entry name" value="DNA_ligase_ATP-dep_C"/>
</dbReference>
<dbReference type="PANTHER" id="PTHR42705">
    <property type="entry name" value="BIFUNCTIONAL NON-HOMOLOGOUS END JOINING PROTEIN LIGD"/>
    <property type="match status" value="1"/>
</dbReference>
<evidence type="ECO:0000313" key="24">
    <source>
        <dbReference type="Proteomes" id="UP000281094"/>
    </source>
</evidence>
<dbReference type="Pfam" id="PF21686">
    <property type="entry name" value="LigD_Prim-Pol"/>
    <property type="match status" value="1"/>
</dbReference>
<evidence type="ECO:0000256" key="6">
    <source>
        <dbReference type="ARBA" id="ARBA00022722"/>
    </source>
</evidence>
<evidence type="ECO:0000256" key="20">
    <source>
        <dbReference type="ARBA" id="ARBA00034003"/>
    </source>
</evidence>
<keyword evidence="14" id="KW-0238">DNA-binding</keyword>
<feature type="domain" description="ATP-dependent DNA ligase family profile" evidence="22">
    <location>
        <begin position="329"/>
        <end position="460"/>
    </location>
</feature>
<evidence type="ECO:0000256" key="4">
    <source>
        <dbReference type="ARBA" id="ARBA00022679"/>
    </source>
</evidence>
<dbReference type="EC" id="6.5.1.1" evidence="2"/>
<dbReference type="GO" id="GO:0006310">
    <property type="term" value="P:DNA recombination"/>
    <property type="evidence" value="ECO:0007669"/>
    <property type="project" value="UniProtKB-KW"/>
</dbReference>
<name>A0A3L7JDM7_9HYPH</name>
<gene>
    <name evidence="23" type="primary">ligD</name>
    <name evidence="23" type="ORF">D8780_11730</name>
</gene>
<keyword evidence="9" id="KW-0227">DNA damage</keyword>
<dbReference type="InterPro" id="IPR012340">
    <property type="entry name" value="NA-bd_OB-fold"/>
</dbReference>
<dbReference type="Gene3D" id="3.90.920.10">
    <property type="entry name" value="DNA primase, PRIM domain"/>
    <property type="match status" value="1"/>
</dbReference>
<evidence type="ECO:0000256" key="14">
    <source>
        <dbReference type="ARBA" id="ARBA00023125"/>
    </source>
</evidence>
<dbReference type="Pfam" id="PF04679">
    <property type="entry name" value="DNA_ligase_A_C"/>
    <property type="match status" value="1"/>
</dbReference>
<evidence type="ECO:0000256" key="18">
    <source>
        <dbReference type="ARBA" id="ARBA00023268"/>
    </source>
</evidence>